<evidence type="ECO:0000256" key="1">
    <source>
        <dbReference type="SAM" id="MobiDB-lite"/>
    </source>
</evidence>
<dbReference type="AlphaFoldDB" id="A0A9Q3MCC7"/>
<comment type="caution">
    <text evidence="2">The sequence shown here is derived from an EMBL/GenBank/DDBJ whole genome shotgun (WGS) entry which is preliminary data.</text>
</comment>
<organism evidence="2 3">
    <name type="scientific">Rhizobium lentis</name>
    <dbReference type="NCBI Taxonomy" id="1138194"/>
    <lineage>
        <taxon>Bacteria</taxon>
        <taxon>Pseudomonadati</taxon>
        <taxon>Pseudomonadota</taxon>
        <taxon>Alphaproteobacteria</taxon>
        <taxon>Hyphomicrobiales</taxon>
        <taxon>Rhizobiaceae</taxon>
        <taxon>Rhizobium/Agrobacterium group</taxon>
        <taxon>Rhizobium</taxon>
    </lineage>
</organism>
<protein>
    <submittedName>
        <fullName evidence="2">Host attachment protein</fullName>
    </submittedName>
</protein>
<evidence type="ECO:0000313" key="2">
    <source>
        <dbReference type="EMBL" id="MBX5025755.1"/>
    </source>
</evidence>
<dbReference type="Proteomes" id="UP000749740">
    <property type="component" value="Unassembled WGS sequence"/>
</dbReference>
<feature type="region of interest" description="Disordered" evidence="1">
    <location>
        <begin position="42"/>
        <end position="74"/>
    </location>
</feature>
<sequence>MNQDIIISYNARVLVADARKALLLRNVGTASDLSLEVEQVFEAPHNAPTRQQGTDRPGRTASGSHRSSLGQTDFHQLEEEQFSSMVAEKLEVICAGNNIQKLFLVAPPKALADLRRAMSETVRKRIVAEYDKDLVNFPVDEIEKHLAS</sequence>
<dbReference type="EMBL" id="JABDYC010000010">
    <property type="protein sequence ID" value="MBX5025755.1"/>
    <property type="molecule type" value="Genomic_DNA"/>
</dbReference>
<accession>A0A9Q3MCC7</accession>
<evidence type="ECO:0000313" key="3">
    <source>
        <dbReference type="Proteomes" id="UP000749740"/>
    </source>
</evidence>
<feature type="compositionally biased region" description="Polar residues" evidence="1">
    <location>
        <begin position="61"/>
        <end position="74"/>
    </location>
</feature>
<dbReference type="Pfam" id="PF18856">
    <property type="entry name" value="baeRF_family12"/>
    <property type="match status" value="1"/>
</dbReference>
<reference evidence="2" key="1">
    <citation type="submission" date="2020-04" db="EMBL/GenBank/DDBJ databases">
        <title>Global-level population genomics: horizontal gene transfer, symbiosis and evolution in Rhizobia.</title>
        <authorList>
            <person name="Gai Y."/>
        </authorList>
    </citation>
    <scope>NUCLEOTIDE SEQUENCE</scope>
    <source>
        <strain evidence="2">BLR57</strain>
    </source>
</reference>
<proteinExistence type="predicted"/>
<dbReference type="InterPro" id="IPR041374">
    <property type="entry name" value="BaeRF_family12"/>
</dbReference>
<name>A0A9Q3MCC7_9HYPH</name>
<gene>
    <name evidence="2" type="ORF">HJB63_24850</name>
</gene>